<dbReference type="EMBL" id="GL888932">
    <property type="protein sequence ID" value="EGI57285.1"/>
    <property type="molecule type" value="Genomic_DNA"/>
</dbReference>
<protein>
    <submittedName>
        <fullName evidence="1">Uncharacterized protein</fullName>
    </submittedName>
</protein>
<evidence type="ECO:0000313" key="1">
    <source>
        <dbReference type="EMBL" id="EGI57285.1"/>
    </source>
</evidence>
<keyword evidence="2" id="KW-1185">Reference proteome</keyword>
<reference evidence="1" key="1">
    <citation type="submission" date="2011-02" db="EMBL/GenBank/DDBJ databases">
        <title>The genome of the leaf-cutting ant Acromyrmex echinatior suggests key adaptations to social evolution and fungus farming.</title>
        <authorList>
            <person name="Nygaard S."/>
            <person name="Zhang G."/>
        </authorList>
    </citation>
    <scope>NUCLEOTIDE SEQUENCE</scope>
</reference>
<dbReference type="Proteomes" id="UP000007755">
    <property type="component" value="Unassembled WGS sequence"/>
</dbReference>
<organism evidence="2">
    <name type="scientific">Acromyrmex echinatior</name>
    <name type="common">Panamanian leafcutter ant</name>
    <name type="synonym">Acromyrmex octospinosus echinatior</name>
    <dbReference type="NCBI Taxonomy" id="103372"/>
    <lineage>
        <taxon>Eukaryota</taxon>
        <taxon>Metazoa</taxon>
        <taxon>Ecdysozoa</taxon>
        <taxon>Arthropoda</taxon>
        <taxon>Hexapoda</taxon>
        <taxon>Insecta</taxon>
        <taxon>Pterygota</taxon>
        <taxon>Neoptera</taxon>
        <taxon>Endopterygota</taxon>
        <taxon>Hymenoptera</taxon>
        <taxon>Apocrita</taxon>
        <taxon>Aculeata</taxon>
        <taxon>Formicoidea</taxon>
        <taxon>Formicidae</taxon>
        <taxon>Myrmicinae</taxon>
        <taxon>Acromyrmex</taxon>
    </lineage>
</organism>
<sequence length="134" mass="14778">MADEEFRQPGQAADEFLMRVMNLMANQSETKRYPLPKQISELRIHPASIKRHSCQCVGRKTTATITALLSNTLTNNRLPPTGISVYGVINIRVSLKRAALRREATPWAALGGPSLAPKSGARVIFDCRGETTDE</sequence>
<proteinExistence type="predicted"/>
<name>F4X8L6_ACREC</name>
<accession>F4X8L6</accession>
<dbReference type="AlphaFoldDB" id="F4X8L6"/>
<dbReference type="InParanoid" id="F4X8L6"/>
<gene>
    <name evidence="1" type="ORF">G5I_14755</name>
</gene>
<evidence type="ECO:0000313" key="2">
    <source>
        <dbReference type="Proteomes" id="UP000007755"/>
    </source>
</evidence>